<accession>A0A914GX40</accession>
<dbReference type="AlphaFoldDB" id="A0A914GX40"/>
<reference evidence="3" key="1">
    <citation type="submission" date="2022-11" db="UniProtKB">
        <authorList>
            <consortium name="WormBaseParasite"/>
        </authorList>
    </citation>
    <scope>IDENTIFICATION</scope>
</reference>
<feature type="chain" id="PRO_5037409868" evidence="1">
    <location>
        <begin position="20"/>
        <end position="371"/>
    </location>
</feature>
<keyword evidence="1" id="KW-0732">Signal</keyword>
<keyword evidence="2" id="KW-1185">Reference proteome</keyword>
<evidence type="ECO:0000256" key="1">
    <source>
        <dbReference type="SAM" id="SignalP"/>
    </source>
</evidence>
<evidence type="ECO:0000313" key="3">
    <source>
        <dbReference type="WBParaSite" id="Gr19_v10_g1120.t1"/>
    </source>
</evidence>
<protein>
    <submittedName>
        <fullName evidence="3">Uncharacterized protein</fullName>
    </submittedName>
</protein>
<proteinExistence type="predicted"/>
<dbReference type="Proteomes" id="UP000887572">
    <property type="component" value="Unplaced"/>
</dbReference>
<evidence type="ECO:0000313" key="2">
    <source>
        <dbReference type="Proteomes" id="UP000887572"/>
    </source>
</evidence>
<sequence length="371" mass="42450">MFTTIVWLLLSLFAPLSSGGTADEYQFAFKLELSSLDEVLRMFGMQNGDEGSSKKETAAEGNNFKRKVELGDEEAQKGEKLQKIAKIKDEKHRIETAGENNFKRKTELGDEEAQKGEKLQKIAKIKDKNLEHFDGAAASCKKIEMPKLDFGKISRAFYYFTQSRLRRMELIDKMISAISLRESIARRQILNPSQATAFSLQKLHIFSAGKAVDMAMLGIEIAMLPFENLWQNGQGERVEMAEFVREKFGFLACAVMRMDRPAKAVLKEIMGIMREILRGNDKKHLMTALGLVNDIEKFVDEMPTRNGQVQHNEKLMNLDFYIEYLNKMGRMCSPPIVATIANSSPWFRNLCQKVHLFTKALVDEFRRIRNK</sequence>
<organism evidence="2 3">
    <name type="scientific">Globodera rostochiensis</name>
    <name type="common">Golden nematode worm</name>
    <name type="synonym">Heterodera rostochiensis</name>
    <dbReference type="NCBI Taxonomy" id="31243"/>
    <lineage>
        <taxon>Eukaryota</taxon>
        <taxon>Metazoa</taxon>
        <taxon>Ecdysozoa</taxon>
        <taxon>Nematoda</taxon>
        <taxon>Chromadorea</taxon>
        <taxon>Rhabditida</taxon>
        <taxon>Tylenchina</taxon>
        <taxon>Tylenchomorpha</taxon>
        <taxon>Tylenchoidea</taxon>
        <taxon>Heteroderidae</taxon>
        <taxon>Heteroderinae</taxon>
        <taxon>Globodera</taxon>
    </lineage>
</organism>
<feature type="signal peptide" evidence="1">
    <location>
        <begin position="1"/>
        <end position="19"/>
    </location>
</feature>
<dbReference type="WBParaSite" id="Gr19_v10_g1120.t1">
    <property type="protein sequence ID" value="Gr19_v10_g1120.t1"/>
    <property type="gene ID" value="Gr19_v10_g1120"/>
</dbReference>
<name>A0A914GX40_GLORO</name>